<reference evidence="1" key="1">
    <citation type="submission" date="2023-03" db="EMBL/GenBank/DDBJ databases">
        <title>Massive genome expansion in bonnet fungi (Mycena s.s.) driven by repeated elements and novel gene families across ecological guilds.</title>
        <authorList>
            <consortium name="Lawrence Berkeley National Laboratory"/>
            <person name="Harder C.B."/>
            <person name="Miyauchi S."/>
            <person name="Viragh M."/>
            <person name="Kuo A."/>
            <person name="Thoen E."/>
            <person name="Andreopoulos B."/>
            <person name="Lu D."/>
            <person name="Skrede I."/>
            <person name="Drula E."/>
            <person name="Henrissat B."/>
            <person name="Morin E."/>
            <person name="Kohler A."/>
            <person name="Barry K."/>
            <person name="LaButti K."/>
            <person name="Morin E."/>
            <person name="Salamov A."/>
            <person name="Lipzen A."/>
            <person name="Mereny Z."/>
            <person name="Hegedus B."/>
            <person name="Baldrian P."/>
            <person name="Stursova M."/>
            <person name="Weitz H."/>
            <person name="Taylor A."/>
            <person name="Grigoriev I.V."/>
            <person name="Nagy L.G."/>
            <person name="Martin F."/>
            <person name="Kauserud H."/>
        </authorList>
    </citation>
    <scope>NUCLEOTIDE SEQUENCE</scope>
    <source>
        <strain evidence="1">CBHHK182m</strain>
    </source>
</reference>
<keyword evidence="2" id="KW-1185">Reference proteome</keyword>
<dbReference type="AlphaFoldDB" id="A0AAD7HVD7"/>
<protein>
    <submittedName>
        <fullName evidence="1">Uncharacterized protein</fullName>
    </submittedName>
</protein>
<accession>A0AAD7HVD7</accession>
<evidence type="ECO:0000313" key="2">
    <source>
        <dbReference type="Proteomes" id="UP001215598"/>
    </source>
</evidence>
<sequence>MKEITPDEPGWENWPPPGEVQKLSNKANGLFHYAATALHWIEGQISQYGMASRKRVFEKFTQMGIGQLEDLYRLILTSFENIDGPAQEADWRASQLRGFQHVIGAILMLEKPLTIHQITALLTDIPEDNFDVKNFLQQMRSVLIPGTTTSFEDATPQMHKSFRDYIMDVHAPEEFRIHTGHAHFVTARSCLEVIVKAGSQSDVVVKYSVGHWYRHLRRAVEGGVTDEDERMWELFGQMVGKAVVNTWAATDLVDLFVDVATAGWGLLKQHANKDKMKGISNILINAKGSACFSPIAHVCLAHFFLPSCL</sequence>
<name>A0AAD7HVD7_9AGAR</name>
<dbReference type="Proteomes" id="UP001215598">
    <property type="component" value="Unassembled WGS sequence"/>
</dbReference>
<comment type="caution">
    <text evidence="1">The sequence shown here is derived from an EMBL/GenBank/DDBJ whole genome shotgun (WGS) entry which is preliminary data.</text>
</comment>
<gene>
    <name evidence="1" type="ORF">B0H16DRAFT_1428332</name>
</gene>
<organism evidence="1 2">
    <name type="scientific">Mycena metata</name>
    <dbReference type="NCBI Taxonomy" id="1033252"/>
    <lineage>
        <taxon>Eukaryota</taxon>
        <taxon>Fungi</taxon>
        <taxon>Dikarya</taxon>
        <taxon>Basidiomycota</taxon>
        <taxon>Agaricomycotina</taxon>
        <taxon>Agaricomycetes</taxon>
        <taxon>Agaricomycetidae</taxon>
        <taxon>Agaricales</taxon>
        <taxon>Marasmiineae</taxon>
        <taxon>Mycenaceae</taxon>
        <taxon>Mycena</taxon>
    </lineage>
</organism>
<dbReference type="EMBL" id="JARKIB010000167">
    <property type="protein sequence ID" value="KAJ7729181.1"/>
    <property type="molecule type" value="Genomic_DNA"/>
</dbReference>
<evidence type="ECO:0000313" key="1">
    <source>
        <dbReference type="EMBL" id="KAJ7729181.1"/>
    </source>
</evidence>
<proteinExistence type="predicted"/>